<dbReference type="InterPro" id="IPR036034">
    <property type="entry name" value="PDZ_sf"/>
</dbReference>
<dbReference type="InterPro" id="IPR011050">
    <property type="entry name" value="Pectin_lyase_fold/virulence"/>
</dbReference>
<feature type="signal peptide" evidence="1">
    <location>
        <begin position="1"/>
        <end position="20"/>
    </location>
</feature>
<dbReference type="Gene3D" id="2.30.42.10">
    <property type="match status" value="1"/>
</dbReference>
<dbReference type="Proteomes" id="UP001430306">
    <property type="component" value="Unassembled WGS sequence"/>
</dbReference>
<dbReference type="InterPro" id="IPR006626">
    <property type="entry name" value="PbH1"/>
</dbReference>
<dbReference type="PANTHER" id="PTHR36453:SF1">
    <property type="entry name" value="RIGHT HANDED BETA HELIX DOMAIN-CONTAINING PROTEIN"/>
    <property type="match status" value="1"/>
</dbReference>
<evidence type="ECO:0000313" key="4">
    <source>
        <dbReference type="Proteomes" id="UP001430306"/>
    </source>
</evidence>
<dbReference type="InterPro" id="IPR039448">
    <property type="entry name" value="Beta_helix"/>
</dbReference>
<proteinExistence type="predicted"/>
<evidence type="ECO:0000259" key="2">
    <source>
        <dbReference type="PROSITE" id="PS50106"/>
    </source>
</evidence>
<dbReference type="SMART" id="SM00228">
    <property type="entry name" value="PDZ"/>
    <property type="match status" value="1"/>
</dbReference>
<dbReference type="SUPFAM" id="SSF50156">
    <property type="entry name" value="PDZ domain-like"/>
    <property type="match status" value="1"/>
</dbReference>
<dbReference type="SMART" id="SM00710">
    <property type="entry name" value="PbH1"/>
    <property type="match status" value="4"/>
</dbReference>
<feature type="chain" id="PRO_5047055108" evidence="1">
    <location>
        <begin position="21"/>
        <end position="969"/>
    </location>
</feature>
<name>A0ABS8NM25_9BACT</name>
<organism evidence="3 4">
    <name type="scientific">Rhodopirellula halodulae</name>
    <dbReference type="NCBI Taxonomy" id="2894198"/>
    <lineage>
        <taxon>Bacteria</taxon>
        <taxon>Pseudomonadati</taxon>
        <taxon>Planctomycetota</taxon>
        <taxon>Planctomycetia</taxon>
        <taxon>Pirellulales</taxon>
        <taxon>Pirellulaceae</taxon>
        <taxon>Rhodopirellula</taxon>
    </lineage>
</organism>
<keyword evidence="4" id="KW-1185">Reference proteome</keyword>
<dbReference type="SUPFAM" id="SSF51126">
    <property type="entry name" value="Pectin lyase-like"/>
    <property type="match status" value="1"/>
</dbReference>
<dbReference type="EMBL" id="JAJKFW010000057">
    <property type="protein sequence ID" value="MCC9644582.1"/>
    <property type="molecule type" value="Genomic_DNA"/>
</dbReference>
<comment type="caution">
    <text evidence="3">The sequence shown here is derived from an EMBL/GenBank/DDBJ whole genome shotgun (WGS) entry which is preliminary data.</text>
</comment>
<dbReference type="PANTHER" id="PTHR36453">
    <property type="entry name" value="SECRETED PROTEIN-RELATED"/>
    <property type="match status" value="1"/>
</dbReference>
<dbReference type="Gene3D" id="2.160.20.10">
    <property type="entry name" value="Single-stranded right-handed beta-helix, Pectin lyase-like"/>
    <property type="match status" value="2"/>
</dbReference>
<gene>
    <name evidence="3" type="ORF">LOC71_20095</name>
</gene>
<sequence>MLRFSFACVLLISATPSLSALDVYVSATGDDSNKGSSASPVASLERARQIVQPVAGKQPVTVHVGDGVYYLPDSLRLGPEDSGTQESPVVYQAQNRGKTVLSGGKKLELQWRPYRDGVFQTSTPVGLSIDQLFVDGQLQRMARYPNYDPQKKTQAYQGHAADAFSKSRAAGWKDPTGGFIHAMHRSRWGGYHYRITGKDSEGNVTYEGGWQNNRPSGMHADQRMVENIFEELDAPGEWYHNAKTNTLYFYPGPAVNLQTAKIEVVRLRHLIEFRGTESQPVRHITLKGFVFRHSARTFMETKEQMLRSDWTIYRGGAVFLKGTEDITISDSEMDQLGGNAVFVSDYNRRVKIQRCHIHDTGASGVCFVGNPNAVRDPLFRYGEKNDLNQVDRTPGPKNNQYPADCVVDDCLIHGIGRVERQPAGVQIEMASQVTVRDCSIYDCARAGINIGDGAWGGHLIERCDVFDTVQETHDHGSFNSWGRDRYWSSNRAESQAVIDYAPDFPFLDAYQTTVIRNSRWRCDHGWDIDLDDGSSNYDIYNNLMLSGGLKLREGFRRRAWNNITINNGLHPHVWYNDSGDEVFSNIFMAAPQGARMPTPTAKGKRIDENLYYAKTPGMKDRYADFGWDRNSIVADPLFVNPSQGDFRVKDGSPAFEIGFENFPMDQFGVKDKTLKAIAATPVIPELEIKSQMNRPRSDSGRITIPRHTIWMGVRASDLKGAEFSAFGVSADEGGIALSGFAAQSAAAKVGLKEGDLIQAVNGSKTKRVDDLLAETLKAGDQPLQVTLIRDQRAMQIEIRDVPFLTFRRQSTNELSVDAGLKRTPKVLANQSVRDEPLSVLIDGRLDSNYGPVFGNGVTSGIYKLDLGQPQVIRSVAVWSHHLQQRRGPQRWTLYASASEKDPGWNVNDAKSFRPLTSVDTRRMNHDAFNEVVYSAERGADLGPVRWLVWQVSPVTSQSENTSFQEIRVR</sequence>
<reference evidence="3" key="1">
    <citation type="submission" date="2021-11" db="EMBL/GenBank/DDBJ databases">
        <title>Genome sequence.</title>
        <authorList>
            <person name="Sun Q."/>
        </authorList>
    </citation>
    <scope>NUCLEOTIDE SEQUENCE</scope>
    <source>
        <strain evidence="3">JC740</strain>
    </source>
</reference>
<dbReference type="RefSeq" id="WP_230276298.1">
    <property type="nucleotide sequence ID" value="NZ_JAJKFW010000057.1"/>
</dbReference>
<keyword evidence="1" id="KW-0732">Signal</keyword>
<protein>
    <submittedName>
        <fullName evidence="3">Right-handed parallel beta-helix repeat-containing protein</fullName>
    </submittedName>
</protein>
<dbReference type="PROSITE" id="PS50106">
    <property type="entry name" value="PDZ"/>
    <property type="match status" value="1"/>
</dbReference>
<evidence type="ECO:0000256" key="1">
    <source>
        <dbReference type="SAM" id="SignalP"/>
    </source>
</evidence>
<dbReference type="Pfam" id="PF13229">
    <property type="entry name" value="Beta_helix"/>
    <property type="match status" value="1"/>
</dbReference>
<dbReference type="InterPro" id="IPR012334">
    <property type="entry name" value="Pectin_lyas_fold"/>
</dbReference>
<feature type="domain" description="PDZ" evidence="2">
    <location>
        <begin position="715"/>
        <end position="791"/>
    </location>
</feature>
<evidence type="ECO:0000313" key="3">
    <source>
        <dbReference type="EMBL" id="MCC9644582.1"/>
    </source>
</evidence>
<accession>A0ABS8NM25</accession>
<dbReference type="InterPro" id="IPR001478">
    <property type="entry name" value="PDZ"/>
</dbReference>